<dbReference type="Proteomes" id="UP000036356">
    <property type="component" value="Unassembled WGS sequence"/>
</dbReference>
<dbReference type="PATRIC" id="fig|476652.3.peg.1762"/>
<accession>A0A0J1INQ6</accession>
<organism evidence="1 2">
    <name type="scientific">Desulfosporosinus acididurans</name>
    <dbReference type="NCBI Taxonomy" id="476652"/>
    <lineage>
        <taxon>Bacteria</taxon>
        <taxon>Bacillati</taxon>
        <taxon>Bacillota</taxon>
        <taxon>Clostridia</taxon>
        <taxon>Eubacteriales</taxon>
        <taxon>Desulfitobacteriaceae</taxon>
        <taxon>Desulfosporosinus</taxon>
    </lineage>
</organism>
<name>A0A0J1INQ6_9FIRM</name>
<dbReference type="EMBL" id="LDZY01000005">
    <property type="protein sequence ID" value="KLU66306.1"/>
    <property type="molecule type" value="Genomic_DNA"/>
</dbReference>
<reference evidence="1 2" key="1">
    <citation type="submission" date="2015-06" db="EMBL/GenBank/DDBJ databases">
        <title>Draft genome of the moderately acidophilic sulfate reducer Candidatus Desulfosporosinus acididurans strain M1.</title>
        <authorList>
            <person name="Poehlein A."/>
            <person name="Petzsch P."/>
            <person name="Johnson B.D."/>
            <person name="Schloemann M."/>
            <person name="Daniel R."/>
            <person name="Muehling M."/>
        </authorList>
    </citation>
    <scope>NUCLEOTIDE SEQUENCE [LARGE SCALE GENOMIC DNA]</scope>
    <source>
        <strain evidence="1 2">M1</strain>
    </source>
</reference>
<gene>
    <name evidence="1" type="ORF">DEAC_c17050</name>
</gene>
<evidence type="ECO:0008006" key="3">
    <source>
        <dbReference type="Google" id="ProtNLM"/>
    </source>
</evidence>
<dbReference type="AlphaFoldDB" id="A0A0J1INQ6"/>
<sequence length="162" mass="17988">MLDDILNAITAAIQADTLLPEPIITFHKVEGMIPGLETTCSVWVPKQNFKPYTNDDDEVDAKIHIGIGLQDMDPENGEARIRALAEEIRLLLTADTPRLGGLLDDSFLSEWEFATVNASQTEVLHLGEAVWEVTYYGPRTRSITPSEPMEELDFTEIMTIGG</sequence>
<protein>
    <recommendedName>
        <fullName evidence="3">Gp37 protein</fullName>
    </recommendedName>
</protein>
<keyword evidence="2" id="KW-1185">Reference proteome</keyword>
<dbReference type="RefSeq" id="WP_047809588.1">
    <property type="nucleotide sequence ID" value="NZ_LDZY01000005.1"/>
</dbReference>
<evidence type="ECO:0000313" key="1">
    <source>
        <dbReference type="EMBL" id="KLU66306.1"/>
    </source>
</evidence>
<dbReference type="STRING" id="476652.DEAC_c17050"/>
<evidence type="ECO:0000313" key="2">
    <source>
        <dbReference type="Proteomes" id="UP000036356"/>
    </source>
</evidence>
<comment type="caution">
    <text evidence="1">The sequence shown here is derived from an EMBL/GenBank/DDBJ whole genome shotgun (WGS) entry which is preliminary data.</text>
</comment>
<proteinExistence type="predicted"/>